<evidence type="ECO:0000256" key="1">
    <source>
        <dbReference type="SAM" id="SignalP"/>
    </source>
</evidence>
<keyword evidence="1" id="KW-0732">Signal</keyword>
<proteinExistence type="predicted"/>
<accession>A0A2B4RRF3</accession>
<sequence>MFSKIITALFAVNVVSAAKGPIDSKLRVLEPILKCYDGNAPEFAGLGALAASLNLDSDADDLELSCVHAKDSVTCLADVLENTPSPVPKVFLFYGALAYQIAYFLKEANLCPGIEYEDLKRIVLKSGIIKNEGLSNIENDLYHKCAGDAMKKCLIKGSMDLFEHKQGDPDVVDKAYDEYIRCIEEQTKTCNHPIMRHFFEMIEAFKKHVKQLEMLESEEQQG</sequence>
<dbReference type="Proteomes" id="UP000225706">
    <property type="component" value="Unassembled WGS sequence"/>
</dbReference>
<comment type="caution">
    <text evidence="2">The sequence shown here is derived from an EMBL/GenBank/DDBJ whole genome shotgun (WGS) entry which is preliminary data.</text>
</comment>
<evidence type="ECO:0000313" key="2">
    <source>
        <dbReference type="EMBL" id="PFX18937.1"/>
    </source>
</evidence>
<protein>
    <submittedName>
        <fullName evidence="2">Uncharacterized protein</fullName>
    </submittedName>
</protein>
<organism evidence="2 3">
    <name type="scientific">Stylophora pistillata</name>
    <name type="common">Smooth cauliflower coral</name>
    <dbReference type="NCBI Taxonomy" id="50429"/>
    <lineage>
        <taxon>Eukaryota</taxon>
        <taxon>Metazoa</taxon>
        <taxon>Cnidaria</taxon>
        <taxon>Anthozoa</taxon>
        <taxon>Hexacorallia</taxon>
        <taxon>Scleractinia</taxon>
        <taxon>Astrocoeniina</taxon>
        <taxon>Pocilloporidae</taxon>
        <taxon>Stylophora</taxon>
    </lineage>
</organism>
<name>A0A2B4RRF3_STYPI</name>
<feature type="signal peptide" evidence="1">
    <location>
        <begin position="1"/>
        <end position="17"/>
    </location>
</feature>
<dbReference type="AlphaFoldDB" id="A0A2B4RRF3"/>
<gene>
    <name evidence="2" type="ORF">AWC38_SpisGene16671</name>
</gene>
<dbReference type="EMBL" id="LSMT01000384">
    <property type="protein sequence ID" value="PFX18937.1"/>
    <property type="molecule type" value="Genomic_DNA"/>
</dbReference>
<feature type="chain" id="PRO_5012518676" evidence="1">
    <location>
        <begin position="18"/>
        <end position="222"/>
    </location>
</feature>
<dbReference type="OrthoDB" id="5974702at2759"/>
<evidence type="ECO:0000313" key="3">
    <source>
        <dbReference type="Proteomes" id="UP000225706"/>
    </source>
</evidence>
<keyword evidence="3" id="KW-1185">Reference proteome</keyword>
<reference evidence="3" key="1">
    <citation type="journal article" date="2017" name="bioRxiv">
        <title>Comparative analysis of the genomes of Stylophora pistillata and Acropora digitifera provides evidence for extensive differences between species of corals.</title>
        <authorList>
            <person name="Voolstra C.R."/>
            <person name="Li Y."/>
            <person name="Liew Y.J."/>
            <person name="Baumgarten S."/>
            <person name="Zoccola D."/>
            <person name="Flot J.-F."/>
            <person name="Tambutte S."/>
            <person name="Allemand D."/>
            <person name="Aranda M."/>
        </authorList>
    </citation>
    <scope>NUCLEOTIDE SEQUENCE [LARGE SCALE GENOMIC DNA]</scope>
</reference>